<dbReference type="RefSeq" id="WP_289585465.1">
    <property type="nucleotide sequence ID" value="NZ_JBHSFT010000050.1"/>
</dbReference>
<dbReference type="EMBL" id="JBHSFT010000050">
    <property type="protein sequence ID" value="MFC4664980.1"/>
    <property type="molecule type" value="Genomic_DNA"/>
</dbReference>
<comment type="caution">
    <text evidence="1">The sequence shown here is derived from an EMBL/GenBank/DDBJ whole genome shotgun (WGS) entry which is preliminary data.</text>
</comment>
<organism evidence="1 2">
    <name type="scientific">Oceanobacillus aidingensis</name>
    <dbReference type="NCBI Taxonomy" id="645964"/>
    <lineage>
        <taxon>Bacteria</taxon>
        <taxon>Bacillati</taxon>
        <taxon>Bacillota</taxon>
        <taxon>Bacilli</taxon>
        <taxon>Bacillales</taxon>
        <taxon>Bacillaceae</taxon>
        <taxon>Oceanobacillus</taxon>
    </lineage>
</organism>
<name>A0ABV9K4D6_9BACI</name>
<reference evidence="2" key="1">
    <citation type="journal article" date="2019" name="Int. J. Syst. Evol. Microbiol.">
        <title>The Global Catalogue of Microorganisms (GCM) 10K type strain sequencing project: providing services to taxonomists for standard genome sequencing and annotation.</title>
        <authorList>
            <consortium name="The Broad Institute Genomics Platform"/>
            <consortium name="The Broad Institute Genome Sequencing Center for Infectious Disease"/>
            <person name="Wu L."/>
            <person name="Ma J."/>
        </authorList>
    </citation>
    <scope>NUCLEOTIDE SEQUENCE [LARGE SCALE GENOMIC DNA]</scope>
    <source>
        <strain evidence="2">CCUG 37257</strain>
    </source>
</reference>
<dbReference type="Proteomes" id="UP001595988">
    <property type="component" value="Unassembled WGS sequence"/>
</dbReference>
<protein>
    <submittedName>
        <fullName evidence="1">Uncharacterized protein</fullName>
    </submittedName>
</protein>
<evidence type="ECO:0000313" key="1">
    <source>
        <dbReference type="EMBL" id="MFC4664980.1"/>
    </source>
</evidence>
<proteinExistence type="predicted"/>
<gene>
    <name evidence="1" type="ORF">ACFO3P_22645</name>
</gene>
<keyword evidence="2" id="KW-1185">Reference proteome</keyword>
<evidence type="ECO:0000313" key="2">
    <source>
        <dbReference type="Proteomes" id="UP001595988"/>
    </source>
</evidence>
<accession>A0ABV9K4D6</accession>
<sequence>MPWSIAEALYFKIRMFIKTAENSRYGKNTPLSMGLRSASSKKEVHFFLRGLPTGTGTAITRPIKNRR</sequence>